<organism evidence="5 6">
    <name type="scientific">Rhizobium johnstonii (strain DSM 114642 / LMG 32736 / 3841)</name>
    <name type="common">Rhizobium leguminosarum bv. viciae</name>
    <dbReference type="NCBI Taxonomy" id="216596"/>
    <lineage>
        <taxon>Bacteria</taxon>
        <taxon>Pseudomonadati</taxon>
        <taxon>Pseudomonadota</taxon>
        <taxon>Alphaproteobacteria</taxon>
        <taxon>Hyphomicrobiales</taxon>
        <taxon>Rhizobiaceae</taxon>
        <taxon>Rhizobium/Agrobacterium group</taxon>
        <taxon>Rhizobium</taxon>
        <taxon>Rhizobium johnstonii</taxon>
    </lineage>
</organism>
<protein>
    <submittedName>
        <fullName evidence="5">Substrate-binding component of ABC transporter</fullName>
    </submittedName>
</protein>
<dbReference type="Gene3D" id="3.40.190.10">
    <property type="entry name" value="Periplasmic binding protein-like II"/>
    <property type="match status" value="1"/>
</dbReference>
<feature type="signal peptide" evidence="4">
    <location>
        <begin position="1"/>
        <end position="37"/>
    </location>
</feature>
<accession>Q1M3F7</accession>
<dbReference type="Proteomes" id="UP000006575">
    <property type="component" value="Plasmid pRL12"/>
</dbReference>
<dbReference type="SUPFAM" id="SSF53850">
    <property type="entry name" value="Periplasmic binding protein-like II"/>
    <property type="match status" value="1"/>
</dbReference>
<comment type="similarity">
    <text evidence="2">Belongs to the bacterial solute-binding protein 1 family.</text>
</comment>
<dbReference type="Pfam" id="PF01547">
    <property type="entry name" value="SBP_bac_1"/>
    <property type="match status" value="1"/>
</dbReference>
<dbReference type="EMBL" id="AM236086">
    <property type="protein sequence ID" value="CAK12368.1"/>
    <property type="molecule type" value="Genomic_DNA"/>
</dbReference>
<dbReference type="CDD" id="cd13585">
    <property type="entry name" value="PBP2_TMBP_like"/>
    <property type="match status" value="1"/>
</dbReference>
<dbReference type="EnsemblBacteria" id="CAK12368">
    <property type="protein sequence ID" value="CAK12368"/>
    <property type="gene ID" value="pRL120659"/>
</dbReference>
<dbReference type="InterPro" id="IPR006059">
    <property type="entry name" value="SBP"/>
</dbReference>
<dbReference type="PANTHER" id="PTHR43649">
    <property type="entry name" value="ARABINOSE-BINDING PROTEIN-RELATED"/>
    <property type="match status" value="1"/>
</dbReference>
<dbReference type="GO" id="GO:0042597">
    <property type="term" value="C:periplasmic space"/>
    <property type="evidence" value="ECO:0007669"/>
    <property type="project" value="UniProtKB-SubCell"/>
</dbReference>
<dbReference type="PANTHER" id="PTHR43649:SF12">
    <property type="entry name" value="DIACETYLCHITOBIOSE BINDING PROTEIN DASA"/>
    <property type="match status" value="1"/>
</dbReference>
<dbReference type="KEGG" id="rle:pRL120659"/>
<dbReference type="eggNOG" id="COG1653">
    <property type="taxonomic scope" value="Bacteria"/>
</dbReference>
<name>Q1M3F7_RHIJ3</name>
<keyword evidence="6" id="KW-1185">Reference proteome</keyword>
<feature type="chain" id="PRO_5004193902" evidence="4">
    <location>
        <begin position="38"/>
        <end position="432"/>
    </location>
</feature>
<comment type="subcellular location">
    <subcellularLocation>
        <location evidence="1">Periplasm</location>
    </subcellularLocation>
</comment>
<geneLocation type="plasmid" evidence="6">
    <name>pRL12</name>
</geneLocation>
<evidence type="ECO:0000256" key="3">
    <source>
        <dbReference type="ARBA" id="ARBA00022764"/>
    </source>
</evidence>
<evidence type="ECO:0000313" key="6">
    <source>
        <dbReference type="Proteomes" id="UP000006575"/>
    </source>
</evidence>
<sequence>MIQGRRTGMYLDKFGGKVKLAVAGFTLAAMTTGAAFAQDAVTLKWALWDWDKTAYYKPLIEAYQAKHPNVKFEPMDLGSQDYQQMISTQLTGGSKDIDIVTIKDVPGYTNLVRAGNIADLSGFVKDQKIDSAPFGGLIEELTIDGKIYSLPFRSDFWVVYYNKDIFDKAGVAYPTNDMTWAQFDETAEKLSGGMGTNKTYGALLHTWRSTVQLPGILDGKHTLVDGDYGFLKPWYERALTLQKDGAIPSYAFLKTSNTHYSALFFNGTIGMLPMGTWFVGTQITKVKSGESKSKNWGIVKFPHPDGVATGTTAAQISGLAVNANSDHKDAALDFIKFVTGPEGAAVIASTGTFPALKTDDVSAKIAATPGFPEDAASMEALKPSKAYLEMAVNPNAAKIEVVLNRVHDAIMTDSTSVDDGLKEMTEGVKAIK</sequence>
<evidence type="ECO:0000313" key="5">
    <source>
        <dbReference type="EMBL" id="CAK12368.1"/>
    </source>
</evidence>
<keyword evidence="3" id="KW-0574">Periplasm</keyword>
<proteinExistence type="inferred from homology"/>
<evidence type="ECO:0000256" key="4">
    <source>
        <dbReference type="SAM" id="SignalP"/>
    </source>
</evidence>
<evidence type="ECO:0000256" key="2">
    <source>
        <dbReference type="ARBA" id="ARBA00008520"/>
    </source>
</evidence>
<gene>
    <name evidence="5" type="ordered locus">pRL120659</name>
</gene>
<keyword evidence="4" id="KW-0732">Signal</keyword>
<dbReference type="InterPro" id="IPR050490">
    <property type="entry name" value="Bact_solute-bd_prot1"/>
</dbReference>
<dbReference type="AlphaFoldDB" id="Q1M3F7"/>
<evidence type="ECO:0000256" key="1">
    <source>
        <dbReference type="ARBA" id="ARBA00004418"/>
    </source>
</evidence>
<dbReference type="HOGENOM" id="CLU_031285_10_5_5"/>
<reference evidence="5 6" key="1">
    <citation type="journal article" date="2006" name="Genome Biol.">
        <title>The genome of Rhizobium leguminosarum has recognizable core and accessory components.</title>
        <authorList>
            <person name="Young J.W."/>
            <person name="Crossman L.C."/>
            <person name="Johnston A.W.B."/>
            <person name="Thomson N.R."/>
            <person name="Ghazoui Z.F."/>
            <person name="Hull K.H."/>
            <person name="Wexler M."/>
            <person name="Curson A.R.J."/>
            <person name="Todd J.D."/>
            <person name="Poole P.S."/>
            <person name="Mauchline T.H."/>
            <person name="East A.K."/>
            <person name="Quail M.A."/>
            <person name="Churcher C."/>
            <person name="Arrowsmith C."/>
            <person name="Cherevach A."/>
            <person name="Chillingworth T."/>
            <person name="Clarke K."/>
            <person name="Cronin A."/>
            <person name="Davis P."/>
            <person name="Fraser A."/>
            <person name="Hance Z."/>
            <person name="Hauser H."/>
            <person name="Jagels K."/>
            <person name="Moule S."/>
            <person name="Mungall K."/>
            <person name="Norbertczak H."/>
            <person name="Rabbinowitsch E."/>
            <person name="Sanders M."/>
            <person name="Simmonds M."/>
            <person name="Whitehead S."/>
            <person name="Parkhill J."/>
        </authorList>
    </citation>
    <scope>NUCLEOTIDE SEQUENCE [LARGE SCALE GENOMIC DNA]</scope>
    <source>
        <strain evidence="6">DSM 114642 / LMG 32736 / 3841</strain>
    </source>
</reference>